<gene>
    <name evidence="1" type="ORF">DY000_02008603</name>
</gene>
<name>A0ABQ7CGA4_BRACR</name>
<dbReference type="EMBL" id="QGKV02000832">
    <property type="protein sequence ID" value="KAF3550969.1"/>
    <property type="molecule type" value="Genomic_DNA"/>
</dbReference>
<proteinExistence type="predicted"/>
<evidence type="ECO:0000313" key="1">
    <source>
        <dbReference type="EMBL" id="KAF3550969.1"/>
    </source>
</evidence>
<keyword evidence="2" id="KW-1185">Reference proteome</keyword>
<sequence>MRLRRRADKRCDSNVALASKHHRVTNRRFTRIHRSSLTSHLTTANVFNSSEPNIGEHQSTIRDLIRHHSSQSPRGKFHANHHR</sequence>
<accession>A0ABQ7CGA4</accession>
<reference evidence="1 2" key="1">
    <citation type="journal article" date="2020" name="BMC Genomics">
        <title>Intraspecific diversification of the crop wild relative Brassica cretica Lam. using demographic model selection.</title>
        <authorList>
            <person name="Kioukis A."/>
            <person name="Michalopoulou V.A."/>
            <person name="Briers L."/>
            <person name="Pirintsos S."/>
            <person name="Studholme D.J."/>
            <person name="Pavlidis P."/>
            <person name="Sarris P.F."/>
        </authorList>
    </citation>
    <scope>NUCLEOTIDE SEQUENCE [LARGE SCALE GENOMIC DNA]</scope>
    <source>
        <strain evidence="2">cv. PFS-1207/04</strain>
    </source>
</reference>
<dbReference type="Proteomes" id="UP000266723">
    <property type="component" value="Unassembled WGS sequence"/>
</dbReference>
<protein>
    <submittedName>
        <fullName evidence="1">Uncharacterized protein</fullName>
    </submittedName>
</protein>
<organism evidence="1 2">
    <name type="scientific">Brassica cretica</name>
    <name type="common">Mustard</name>
    <dbReference type="NCBI Taxonomy" id="69181"/>
    <lineage>
        <taxon>Eukaryota</taxon>
        <taxon>Viridiplantae</taxon>
        <taxon>Streptophyta</taxon>
        <taxon>Embryophyta</taxon>
        <taxon>Tracheophyta</taxon>
        <taxon>Spermatophyta</taxon>
        <taxon>Magnoliopsida</taxon>
        <taxon>eudicotyledons</taxon>
        <taxon>Gunneridae</taxon>
        <taxon>Pentapetalae</taxon>
        <taxon>rosids</taxon>
        <taxon>malvids</taxon>
        <taxon>Brassicales</taxon>
        <taxon>Brassicaceae</taxon>
        <taxon>Brassiceae</taxon>
        <taxon>Brassica</taxon>
    </lineage>
</organism>
<evidence type="ECO:0000313" key="2">
    <source>
        <dbReference type="Proteomes" id="UP000266723"/>
    </source>
</evidence>
<comment type="caution">
    <text evidence="1">The sequence shown here is derived from an EMBL/GenBank/DDBJ whole genome shotgun (WGS) entry which is preliminary data.</text>
</comment>